<dbReference type="InterPro" id="IPR002420">
    <property type="entry name" value="PI3K-type_C2_dom"/>
</dbReference>
<evidence type="ECO:0000259" key="6">
    <source>
        <dbReference type="PROSITE" id="PS51547"/>
    </source>
</evidence>
<evidence type="ECO:0000256" key="2">
    <source>
        <dbReference type="ARBA" id="ARBA00022777"/>
    </source>
</evidence>
<feature type="domain" description="PI3K/PI4K catalytic" evidence="4">
    <location>
        <begin position="559"/>
        <end position="865"/>
    </location>
</feature>
<dbReference type="InterPro" id="IPR016024">
    <property type="entry name" value="ARM-type_fold"/>
</dbReference>
<dbReference type="GO" id="GO:0048015">
    <property type="term" value="P:phosphatidylinositol-mediated signaling"/>
    <property type="evidence" value="ECO:0007669"/>
    <property type="project" value="TreeGrafter"/>
</dbReference>
<dbReference type="SMART" id="SM00145">
    <property type="entry name" value="PI3Ka"/>
    <property type="match status" value="1"/>
</dbReference>
<organism evidence="7">
    <name type="scientific">Trepomonas sp. PC1</name>
    <dbReference type="NCBI Taxonomy" id="1076344"/>
    <lineage>
        <taxon>Eukaryota</taxon>
        <taxon>Metamonada</taxon>
        <taxon>Diplomonadida</taxon>
        <taxon>Hexamitidae</taxon>
        <taxon>Hexamitinae</taxon>
        <taxon>Trepomonas</taxon>
    </lineage>
</organism>
<evidence type="ECO:0000259" key="5">
    <source>
        <dbReference type="PROSITE" id="PS51545"/>
    </source>
</evidence>
<dbReference type="Gene3D" id="1.10.1070.11">
    <property type="entry name" value="Phosphatidylinositol 3-/4-kinase, catalytic domain"/>
    <property type="match status" value="1"/>
</dbReference>
<dbReference type="GO" id="GO:0005737">
    <property type="term" value="C:cytoplasm"/>
    <property type="evidence" value="ECO:0007669"/>
    <property type="project" value="TreeGrafter"/>
</dbReference>
<dbReference type="Pfam" id="PF00613">
    <property type="entry name" value="PI3Ka"/>
    <property type="match status" value="1"/>
</dbReference>
<evidence type="ECO:0000313" key="7">
    <source>
        <dbReference type="EMBL" id="JAP94496.1"/>
    </source>
</evidence>
<dbReference type="InterPro" id="IPR001263">
    <property type="entry name" value="PI3K_accessory_dom"/>
</dbReference>
<dbReference type="Pfam" id="PF00454">
    <property type="entry name" value="PI3_PI4_kinase"/>
    <property type="match status" value="1"/>
</dbReference>
<dbReference type="PROSITE" id="PS00916">
    <property type="entry name" value="PI3_4_KINASE_2"/>
    <property type="match status" value="1"/>
</dbReference>
<feature type="domain" description="PIK helical" evidence="5">
    <location>
        <begin position="307"/>
        <end position="484"/>
    </location>
</feature>
<accession>A0A146KG98</accession>
<dbReference type="GO" id="GO:0005942">
    <property type="term" value="C:phosphatidylinositol 3-kinase complex"/>
    <property type="evidence" value="ECO:0007669"/>
    <property type="project" value="TreeGrafter"/>
</dbReference>
<dbReference type="EMBL" id="GDID01002110">
    <property type="protein sequence ID" value="JAP94496.1"/>
    <property type="molecule type" value="Transcribed_RNA"/>
</dbReference>
<evidence type="ECO:0000256" key="1">
    <source>
        <dbReference type="ARBA" id="ARBA00022679"/>
    </source>
</evidence>
<dbReference type="SMART" id="SM00146">
    <property type="entry name" value="PI3Kc"/>
    <property type="match status" value="1"/>
</dbReference>
<dbReference type="PANTHER" id="PTHR10048">
    <property type="entry name" value="PHOSPHATIDYLINOSITOL KINASE"/>
    <property type="match status" value="1"/>
</dbReference>
<dbReference type="GO" id="GO:0005886">
    <property type="term" value="C:plasma membrane"/>
    <property type="evidence" value="ECO:0007669"/>
    <property type="project" value="TreeGrafter"/>
</dbReference>
<dbReference type="GO" id="GO:0005524">
    <property type="term" value="F:ATP binding"/>
    <property type="evidence" value="ECO:0007669"/>
    <property type="project" value="UniProtKB-KW"/>
</dbReference>
<dbReference type="PROSITE" id="PS00915">
    <property type="entry name" value="PI3_4_KINASE_1"/>
    <property type="match status" value="1"/>
</dbReference>
<dbReference type="InterPro" id="IPR000403">
    <property type="entry name" value="PI3/4_kinase_cat_dom"/>
</dbReference>
<dbReference type="PROSITE" id="PS51547">
    <property type="entry name" value="C2_PI3K"/>
    <property type="match status" value="1"/>
</dbReference>
<keyword evidence="1" id="KW-0808">Transferase</keyword>
<evidence type="ECO:0000256" key="3">
    <source>
        <dbReference type="PROSITE-ProRule" id="PRU00880"/>
    </source>
</evidence>
<dbReference type="Gene3D" id="2.60.40.150">
    <property type="entry name" value="C2 domain"/>
    <property type="match status" value="1"/>
</dbReference>
<dbReference type="AlphaFoldDB" id="A0A146KG98"/>
<evidence type="ECO:0000259" key="4">
    <source>
        <dbReference type="PROSITE" id="PS50290"/>
    </source>
</evidence>
<dbReference type="InterPro" id="IPR018936">
    <property type="entry name" value="PI3/4_kinase_CS"/>
</dbReference>
<dbReference type="GO" id="GO:0016477">
    <property type="term" value="P:cell migration"/>
    <property type="evidence" value="ECO:0007669"/>
    <property type="project" value="TreeGrafter"/>
</dbReference>
<proteinExistence type="inferred from homology"/>
<reference evidence="7" key="1">
    <citation type="submission" date="2015-07" db="EMBL/GenBank/DDBJ databases">
        <title>Adaptation to a free-living lifestyle via gene acquisitions in the diplomonad Trepomonas sp. PC1.</title>
        <authorList>
            <person name="Xu F."/>
            <person name="Jerlstrom-Hultqvist J."/>
            <person name="Kolisko M."/>
            <person name="Simpson A.G.B."/>
            <person name="Roger A.J."/>
            <person name="Svard S.G."/>
            <person name="Andersson J.O."/>
        </authorList>
    </citation>
    <scope>NUCLEOTIDE SEQUENCE</scope>
    <source>
        <strain evidence="7">PC1</strain>
    </source>
</reference>
<dbReference type="Gene3D" id="3.30.1010.10">
    <property type="entry name" value="Phosphatidylinositol 3-kinase Catalytic Subunit, Chain A, domain 4"/>
    <property type="match status" value="1"/>
</dbReference>
<dbReference type="SUPFAM" id="SSF56112">
    <property type="entry name" value="Protein kinase-like (PK-like)"/>
    <property type="match status" value="1"/>
</dbReference>
<dbReference type="Gene3D" id="1.25.40.70">
    <property type="entry name" value="Phosphatidylinositol 3-kinase, accessory domain (PIK)"/>
    <property type="match status" value="1"/>
</dbReference>
<dbReference type="InterPro" id="IPR035892">
    <property type="entry name" value="C2_domain_sf"/>
</dbReference>
<dbReference type="InterPro" id="IPR042236">
    <property type="entry name" value="PI3K_accessory_sf"/>
</dbReference>
<sequence length="875" mass="102820">QTDLFEVRIGSLRIPYGSCQKQFSKEEYDYEMGINDYKSDQFDFVKQKVDIKWNQQVNNQFCVKQLFDNSNIDEKSKSQQMTYHQSLGYYQQMKKKLYQISVQLIYGGKSLSNQQFSVFKTIDYFDFANSNDLVINFDSTFVFPISIQNLQPGMRIGLTLWSIDTVLFSELGNSQDQQLLKKLFDSQAELIYFDQLSKKLQKQIQQMKFKDDDEIQGKFYQKLGYKPLGGIQHDLFNINQELIVGSQQLSLWPEITSMWLNSLSVIGSNTVSLKAIRTDIYFSINSIFKYCQPQNLYYSDVDINKNIQEAVEQDFLTSKKFIHQFRNKQSFYLTNQDYEQLYSLKHDVLDQPEIIPLLLSAIPMHDADSHAKFINLIKKVKQLPIETAMELLDFENPDPIVRKFATQQLQKLNIMHLKQYSLQLVQSLKFERSSFLINHLLNQAINGFQHFGFDFYWQLRAEMRNSLSHFEFYQQIMLKLLQNIKQKDREDLLNTEQILNRTLLIAKNIYQFNKKRDQASVQKYIEILKIDLQKLNQNLEKLEYFKLPFSYSTHLKKFIPEKCKVMDSKKLPLWLCFENLVGEEYNIMFKYGDDLRQDQLVVQLLQVMNSLWLANSLNMRMKLYKIQPTGSFEGLIEIVPESTTIAKITQSYGGASSAFSKQPISHFIQQKQNLEDYINKLIKKQDVSEMNIQQRQFETTPKQRYALAIQNFTQSLAGSCVSSYLLGIGDRHNDNVMMTMDGHFFHIDFGHFMGNFKKKYGFKRETAPFFFTPDLKYCMQQYDELTGGNCYQMFLNVGSKAYNIIRKNNQLLRVLLKMEVSTGIEELGEMKDMAWFDKTLMLHLNEEQADLWFKEKANEAVGTLLTQLNNYIHIA</sequence>
<gene>
    <name evidence="7" type="ORF">TPC1_12832</name>
</gene>
<dbReference type="PROSITE" id="PS51545">
    <property type="entry name" value="PIK_HELICAL"/>
    <property type="match status" value="1"/>
</dbReference>
<name>A0A146KG98_9EUKA</name>
<dbReference type="GO" id="GO:0016303">
    <property type="term" value="F:1-phosphatidylinositol-3-kinase activity"/>
    <property type="evidence" value="ECO:0007669"/>
    <property type="project" value="UniProtKB-EC"/>
</dbReference>
<dbReference type="PROSITE" id="PS50290">
    <property type="entry name" value="PI3_4_KINASE_3"/>
    <property type="match status" value="1"/>
</dbReference>
<dbReference type="InterPro" id="IPR015433">
    <property type="entry name" value="PI3/4_kinase"/>
</dbReference>
<dbReference type="InterPro" id="IPR036940">
    <property type="entry name" value="PI3/4_kinase_cat_sf"/>
</dbReference>
<dbReference type="GO" id="GO:0035005">
    <property type="term" value="F:1-phosphatidylinositol-4-phosphate 3-kinase activity"/>
    <property type="evidence" value="ECO:0007669"/>
    <property type="project" value="TreeGrafter"/>
</dbReference>
<protein>
    <submittedName>
        <fullName evidence="7">Phosphatidylinositol 3-kinase 1</fullName>
    </submittedName>
</protein>
<dbReference type="SUPFAM" id="SSF49562">
    <property type="entry name" value="C2 domain (Calcium/lipid-binding domain, CaLB)"/>
    <property type="match status" value="1"/>
</dbReference>
<comment type="similarity">
    <text evidence="3">Belongs to the PI3/PI4-kinase family.</text>
</comment>
<dbReference type="GO" id="GO:0043491">
    <property type="term" value="P:phosphatidylinositol 3-kinase/protein kinase B signal transduction"/>
    <property type="evidence" value="ECO:0007669"/>
    <property type="project" value="TreeGrafter"/>
</dbReference>
<dbReference type="SUPFAM" id="SSF48371">
    <property type="entry name" value="ARM repeat"/>
    <property type="match status" value="1"/>
</dbReference>
<feature type="domain" description="C2 PI3K-type" evidence="6">
    <location>
        <begin position="72"/>
        <end position="285"/>
    </location>
</feature>
<keyword evidence="2 7" id="KW-0418">Kinase</keyword>
<feature type="non-terminal residue" evidence="7">
    <location>
        <position position="1"/>
    </location>
</feature>
<dbReference type="InterPro" id="IPR011009">
    <property type="entry name" value="Kinase-like_dom_sf"/>
</dbReference>
<dbReference type="PANTHER" id="PTHR10048:SF14">
    <property type="entry name" value="LD28067P"/>
    <property type="match status" value="1"/>
</dbReference>
<feature type="non-terminal residue" evidence="7">
    <location>
        <position position="875"/>
    </location>
</feature>